<dbReference type="SUPFAM" id="SSF56425">
    <property type="entry name" value="Succinate dehydrogenase/fumarate reductase flavoprotein, catalytic domain"/>
    <property type="match status" value="1"/>
</dbReference>
<evidence type="ECO:0000256" key="1">
    <source>
        <dbReference type="ARBA" id="ARBA00001974"/>
    </source>
</evidence>
<feature type="domain" description="FAD-dependent oxidoreductase 2 FAD-binding" evidence="5">
    <location>
        <begin position="18"/>
        <end position="449"/>
    </location>
</feature>
<keyword evidence="3" id="KW-0274">FAD</keyword>
<gene>
    <name evidence="6" type="ORF">FHR99_001212</name>
</gene>
<dbReference type="PANTHER" id="PTHR43400">
    <property type="entry name" value="FUMARATE REDUCTASE"/>
    <property type="match status" value="1"/>
</dbReference>
<dbReference type="InterPro" id="IPR027477">
    <property type="entry name" value="Succ_DH/fumarate_Rdtase_cat_sf"/>
</dbReference>
<evidence type="ECO:0000259" key="5">
    <source>
        <dbReference type="Pfam" id="PF00890"/>
    </source>
</evidence>
<comment type="caution">
    <text evidence="6">The sequence shown here is derived from an EMBL/GenBank/DDBJ whole genome shotgun (WGS) entry which is preliminary data.</text>
</comment>
<sequence>MSDIVPLRDIPEFDLATDVLVAGFGGAGASAALEARRAGAEVMVLESSSGGGGSTQMSACEMYLGGGTALQHDLGIEDSVDNFYRYLKACFGDNCDEERLKLFCEGAVEHFDWAESLGVPYKRGFFSGRDVVAMTGDSLQYTGNERAWPFTETAAAAPRGHLPADADHSGGLVFMGHLMERVRESGADIRCDARLTALVQDDQGRVVGAIARIDNRDVSIAATRGVVLCTGGFIMNETMTRKYLPDLDSIATRHGNPGDRGDGIRLGQAAGGNVINMGEAFVGIAHYPPPQLTYGIFVNEQGQRFVNEDVYLARLGHYAVQQTGGRVYMFIDNRHFERPAYLEVDIVAVGESVAEVESEAGFPEGALQHTVEFYNRHAAKGEDPLFHKAKDWLMPLDCAPFALVSYALDQIRPPVFTLGGLEVRPTGEVLRPDGSEISGLYGAGRTVAGIPRTSAGYASGMSVADVTFFGRLAGRQAAAN</sequence>
<dbReference type="Proteomes" id="UP000537130">
    <property type="component" value="Unassembled WGS sequence"/>
</dbReference>
<dbReference type="Pfam" id="PF00890">
    <property type="entry name" value="FAD_binding_2"/>
    <property type="match status" value="1"/>
</dbReference>
<dbReference type="InterPro" id="IPR050315">
    <property type="entry name" value="FAD-oxidoreductase_2"/>
</dbReference>
<dbReference type="EMBL" id="JACHWY010000001">
    <property type="protein sequence ID" value="MBB3046976.1"/>
    <property type="molecule type" value="Genomic_DNA"/>
</dbReference>
<dbReference type="Gene3D" id="3.90.700.10">
    <property type="entry name" value="Succinate dehydrogenase/fumarate reductase flavoprotein, catalytic domain"/>
    <property type="match status" value="1"/>
</dbReference>
<dbReference type="SUPFAM" id="SSF51905">
    <property type="entry name" value="FAD/NAD(P)-binding domain"/>
    <property type="match status" value="1"/>
</dbReference>
<dbReference type="PANTHER" id="PTHR43400:SF10">
    <property type="entry name" value="3-OXOSTEROID 1-DEHYDROGENASE"/>
    <property type="match status" value="1"/>
</dbReference>
<dbReference type="RefSeq" id="WP_343067419.1">
    <property type="nucleotide sequence ID" value="NZ_JACHWY010000001.1"/>
</dbReference>
<evidence type="ECO:0000313" key="7">
    <source>
        <dbReference type="Proteomes" id="UP000537130"/>
    </source>
</evidence>
<evidence type="ECO:0000256" key="2">
    <source>
        <dbReference type="ARBA" id="ARBA00022630"/>
    </source>
</evidence>
<keyword evidence="2" id="KW-0285">Flavoprotein</keyword>
<accession>A0A7W4W3W7</accession>
<dbReference type="GO" id="GO:0008202">
    <property type="term" value="P:steroid metabolic process"/>
    <property type="evidence" value="ECO:0007669"/>
    <property type="project" value="UniProtKB-ARBA"/>
</dbReference>
<dbReference type="InterPro" id="IPR003953">
    <property type="entry name" value="FAD-dep_OxRdtase_2_FAD-bd"/>
</dbReference>
<dbReference type="Gene3D" id="3.50.50.60">
    <property type="entry name" value="FAD/NAD(P)-binding domain"/>
    <property type="match status" value="1"/>
</dbReference>
<dbReference type="InterPro" id="IPR036188">
    <property type="entry name" value="FAD/NAD-bd_sf"/>
</dbReference>
<dbReference type="AlphaFoldDB" id="A0A7W4W3W7"/>
<evidence type="ECO:0000256" key="3">
    <source>
        <dbReference type="ARBA" id="ARBA00022827"/>
    </source>
</evidence>
<reference evidence="6 7" key="1">
    <citation type="submission" date="2020-08" db="EMBL/GenBank/DDBJ databases">
        <title>Genomic Encyclopedia of Type Strains, Phase III (KMG-III): the genomes of soil and plant-associated and newly described type strains.</title>
        <authorList>
            <person name="Whitman W."/>
        </authorList>
    </citation>
    <scope>NUCLEOTIDE SEQUENCE [LARGE SCALE GENOMIC DNA]</scope>
    <source>
        <strain evidence="6 7">CECT 8654</strain>
    </source>
</reference>
<comment type="cofactor">
    <cofactor evidence="1">
        <name>FAD</name>
        <dbReference type="ChEBI" id="CHEBI:57692"/>
    </cofactor>
</comment>
<keyword evidence="7" id="KW-1185">Reference proteome</keyword>
<name>A0A7W4W3W7_9GAMM</name>
<dbReference type="NCBIfam" id="NF005510">
    <property type="entry name" value="PRK07121.1-3"/>
    <property type="match status" value="1"/>
</dbReference>
<evidence type="ECO:0000256" key="4">
    <source>
        <dbReference type="ARBA" id="ARBA00023002"/>
    </source>
</evidence>
<keyword evidence="4" id="KW-0560">Oxidoreductase</keyword>
<protein>
    <submittedName>
        <fullName evidence="6">Succinate dehydrogenase/fumarate reductase flavoprotein subunit</fullName>
    </submittedName>
</protein>
<organism evidence="6 7">
    <name type="scientific">Litorivivens lipolytica</name>
    <dbReference type="NCBI Taxonomy" id="1524264"/>
    <lineage>
        <taxon>Bacteria</taxon>
        <taxon>Pseudomonadati</taxon>
        <taxon>Pseudomonadota</taxon>
        <taxon>Gammaproteobacteria</taxon>
        <taxon>Litorivivens</taxon>
    </lineage>
</organism>
<proteinExistence type="predicted"/>
<evidence type="ECO:0000313" key="6">
    <source>
        <dbReference type="EMBL" id="MBB3046976.1"/>
    </source>
</evidence>
<dbReference type="GO" id="GO:0016491">
    <property type="term" value="F:oxidoreductase activity"/>
    <property type="evidence" value="ECO:0007669"/>
    <property type="project" value="UniProtKB-KW"/>
</dbReference>